<dbReference type="EMBL" id="KV921454">
    <property type="protein sequence ID" value="ORE14775.1"/>
    <property type="molecule type" value="Genomic_DNA"/>
</dbReference>
<protein>
    <submittedName>
        <fullName evidence="4">Acetyl-CoA synthetase-like protein</fullName>
    </submittedName>
</protein>
<dbReference type="SUPFAM" id="SSF56801">
    <property type="entry name" value="Acetyl-CoA synthetase-like"/>
    <property type="match status" value="1"/>
</dbReference>
<dbReference type="InterPro" id="IPR045851">
    <property type="entry name" value="AMP-bd_C_sf"/>
</dbReference>
<dbReference type="Gene3D" id="3.40.50.12780">
    <property type="entry name" value="N-terminal domain of ligase-like"/>
    <property type="match status" value="1"/>
</dbReference>
<feature type="domain" description="AMP-dependent synthetase/ligase" evidence="2">
    <location>
        <begin position="19"/>
        <end position="383"/>
    </location>
</feature>
<gene>
    <name evidence="4" type="ORF">BCV71DRAFT_275035</name>
</gene>
<evidence type="ECO:0000313" key="5">
    <source>
        <dbReference type="Proteomes" id="UP000242381"/>
    </source>
</evidence>
<dbReference type="VEuPathDB" id="FungiDB:BCV72DRAFT_197166"/>
<evidence type="ECO:0000259" key="3">
    <source>
        <dbReference type="Pfam" id="PF13193"/>
    </source>
</evidence>
<dbReference type="PROSITE" id="PS00455">
    <property type="entry name" value="AMP_BINDING"/>
    <property type="match status" value="1"/>
</dbReference>
<dbReference type="InterPro" id="IPR025110">
    <property type="entry name" value="AMP-bd_C"/>
</dbReference>
<dbReference type="GO" id="GO:0006631">
    <property type="term" value="P:fatty acid metabolic process"/>
    <property type="evidence" value="ECO:0007669"/>
    <property type="project" value="TreeGrafter"/>
</dbReference>
<reference evidence="4 5" key="1">
    <citation type="journal article" date="2016" name="Proc. Natl. Acad. Sci. U.S.A.">
        <title>Lipid metabolic changes in an early divergent fungus govern the establishment of a mutualistic symbiosis with endobacteria.</title>
        <authorList>
            <person name="Lastovetsky O.A."/>
            <person name="Gaspar M.L."/>
            <person name="Mondo S.J."/>
            <person name="LaButti K.M."/>
            <person name="Sandor L."/>
            <person name="Grigoriev I.V."/>
            <person name="Henry S.A."/>
            <person name="Pawlowska T.E."/>
        </authorList>
    </citation>
    <scope>NUCLEOTIDE SEQUENCE [LARGE SCALE GENOMIC DNA]</scope>
    <source>
        <strain evidence="4 5">ATCC 11559</strain>
    </source>
</reference>
<dbReference type="InterPro" id="IPR020845">
    <property type="entry name" value="AMP-binding_CS"/>
</dbReference>
<dbReference type="Proteomes" id="UP000242381">
    <property type="component" value="Unassembled WGS sequence"/>
</dbReference>
<dbReference type="InterPro" id="IPR000873">
    <property type="entry name" value="AMP-dep_synth/lig_dom"/>
</dbReference>
<dbReference type="CDD" id="cd05941">
    <property type="entry name" value="MCS"/>
    <property type="match status" value="1"/>
</dbReference>
<dbReference type="GO" id="GO:0031956">
    <property type="term" value="F:medium-chain fatty acid-CoA ligase activity"/>
    <property type="evidence" value="ECO:0007669"/>
    <property type="project" value="TreeGrafter"/>
</dbReference>
<evidence type="ECO:0000256" key="1">
    <source>
        <dbReference type="ARBA" id="ARBA00006432"/>
    </source>
</evidence>
<dbReference type="Pfam" id="PF13193">
    <property type="entry name" value="AMP-binding_C"/>
    <property type="match status" value="1"/>
</dbReference>
<dbReference type="InterPro" id="IPR042099">
    <property type="entry name" value="ANL_N_sf"/>
</dbReference>
<comment type="similarity">
    <text evidence="1">Belongs to the ATP-dependent AMP-binding enzyme family.</text>
</comment>
<dbReference type="PANTHER" id="PTHR43201:SF8">
    <property type="entry name" value="ACYL-COA SYNTHETASE FAMILY MEMBER 3"/>
    <property type="match status" value="1"/>
</dbReference>
<dbReference type="AlphaFoldDB" id="A0A1X0RRX7"/>
<evidence type="ECO:0000259" key="2">
    <source>
        <dbReference type="Pfam" id="PF00501"/>
    </source>
</evidence>
<dbReference type="PANTHER" id="PTHR43201">
    <property type="entry name" value="ACYL-COA SYNTHETASE"/>
    <property type="match status" value="1"/>
</dbReference>
<proteinExistence type="inferred from homology"/>
<accession>A0A1X0RRX7</accession>
<dbReference type="Pfam" id="PF00501">
    <property type="entry name" value="AMP-binding"/>
    <property type="match status" value="1"/>
</dbReference>
<name>A0A1X0RRX7_RHIZD</name>
<evidence type="ECO:0000313" key="4">
    <source>
        <dbReference type="EMBL" id="ORE14775.1"/>
    </source>
</evidence>
<feature type="domain" description="AMP-binding enzyme C-terminal" evidence="3">
    <location>
        <begin position="437"/>
        <end position="512"/>
    </location>
</feature>
<sequence>MSTWNLPNFPLFTNIVQYATHENNVAIDDARMNTSFTYSQLVTAIVNLAEMLRGQTRQLQGERIAILCPSGFPYVVALFTVWALGGIAVPLCTTHPLPEQIYSLQESQSSFILGHPVFKERLDQLSEATKLEYVMITDEQLLHMDSKHVPECSDTFSLDTSALIIFTSGTTGKPKGAVLTHRNLEAQASCLVKAWYWASNDRIHHILPLHHIHGIVNALICPLYIGATVEMYQKFDAAAVWSRWSDMERPRLTVFMSVPTVYAKLSQHYKAQDEDKQSEWTKACKQFRFMVSGSASLPTTLRNTWRKLSGGQVLLERYGMTEIGMGLSQEYVIWERVEGTVGIPLPGVQVRIVSEADGKDITDLRDTPGILQIKGPTVFKEYWQRPDATKKEFTKDGWFITGDMAQRIAHKGYYQILGRSSIDIIKTGGEKVSALEIEREMLSCDIGIQDVAVVGVPDPEWGQKVTAVVVMEHGRELDLQTLRDKLKKRLAVYKVPSQLKCVPELPKNAMGKVTKKDLVALFQ</sequence>
<dbReference type="OMA" id="IYEYYGM"/>
<organism evidence="4 5">
    <name type="scientific">Rhizopus microsporus</name>
    <dbReference type="NCBI Taxonomy" id="58291"/>
    <lineage>
        <taxon>Eukaryota</taxon>
        <taxon>Fungi</taxon>
        <taxon>Fungi incertae sedis</taxon>
        <taxon>Mucoromycota</taxon>
        <taxon>Mucoromycotina</taxon>
        <taxon>Mucoromycetes</taxon>
        <taxon>Mucorales</taxon>
        <taxon>Mucorineae</taxon>
        <taxon>Rhizopodaceae</taxon>
        <taxon>Rhizopus</taxon>
    </lineage>
</organism>
<dbReference type="Gene3D" id="3.30.300.30">
    <property type="match status" value="1"/>
</dbReference>